<proteinExistence type="predicted"/>
<name>A0A2M6W7M2_9BACT</name>
<gene>
    <name evidence="1" type="ORF">COU29_00180</name>
</gene>
<comment type="caution">
    <text evidence="1">The sequence shown here is derived from an EMBL/GenBank/DDBJ whole genome shotgun (WGS) entry which is preliminary data.</text>
</comment>
<evidence type="ECO:0000313" key="2">
    <source>
        <dbReference type="Proteomes" id="UP000231426"/>
    </source>
</evidence>
<accession>A0A2M6W7M2</accession>
<reference evidence="2" key="1">
    <citation type="submission" date="2017-09" db="EMBL/GenBank/DDBJ databases">
        <title>Depth-based differentiation of microbial function through sediment-hosted aquifers and enrichment of novel symbionts in the deep terrestrial subsurface.</title>
        <authorList>
            <person name="Probst A.J."/>
            <person name="Ladd B."/>
            <person name="Jarett J.K."/>
            <person name="Geller-Mcgrath D.E."/>
            <person name="Sieber C.M.K."/>
            <person name="Emerson J.B."/>
            <person name="Anantharaman K."/>
            <person name="Thomas B.C."/>
            <person name="Malmstrom R."/>
            <person name="Stieglmeier M."/>
            <person name="Klingl A."/>
            <person name="Woyke T."/>
            <person name="Ryan C.M."/>
            <person name="Banfield J.F."/>
        </authorList>
    </citation>
    <scope>NUCLEOTIDE SEQUENCE [LARGE SCALE GENOMIC DNA]</scope>
</reference>
<evidence type="ECO:0000313" key="1">
    <source>
        <dbReference type="EMBL" id="PIT88786.1"/>
    </source>
</evidence>
<organism evidence="1 2">
    <name type="scientific">Candidatus Magasanikbacteria bacterium CG10_big_fil_rev_8_21_14_0_10_36_32</name>
    <dbReference type="NCBI Taxonomy" id="1974646"/>
    <lineage>
        <taxon>Bacteria</taxon>
        <taxon>Candidatus Magasanikiibacteriota</taxon>
    </lineage>
</organism>
<dbReference type="Proteomes" id="UP000231426">
    <property type="component" value="Unassembled WGS sequence"/>
</dbReference>
<protein>
    <submittedName>
        <fullName evidence="1">Uncharacterized protein</fullName>
    </submittedName>
</protein>
<sequence length="202" mass="23380">MSNIRVCAACGKEQAIDNFSVDRSENDGRSRVCKKCNKESCKKYVQSNYKKNKEKLNNGTLDEPTKVKKCRICKKNKATISSLWPRDFSRRDGFNTACKVCVAIKQQRPNEVLAKMKQNAKKRGLEFHLSIEDLNKYWGKPCYYCNQKTIGWLDRIDSSKGYELSNVVPCCGICNTMKLDLPEDKFYSHMKLILENIKQRNK</sequence>
<dbReference type="AlphaFoldDB" id="A0A2M6W7M2"/>
<dbReference type="EMBL" id="PFBV01000001">
    <property type="protein sequence ID" value="PIT88786.1"/>
    <property type="molecule type" value="Genomic_DNA"/>
</dbReference>
<dbReference type="Gene3D" id="3.30.40.220">
    <property type="match status" value="1"/>
</dbReference>